<dbReference type="RefSeq" id="WP_268600214.1">
    <property type="nucleotide sequence ID" value="NZ_JAMDNP010000050.1"/>
</dbReference>
<evidence type="ECO:0000313" key="2">
    <source>
        <dbReference type="Proteomes" id="UP001527181"/>
    </source>
</evidence>
<sequence length="56" mass="6325">MNEAQLREAYKKACEGMEVPVDFIRIVSGIVWDTTITADERIGRIQILLQEASTTN</sequence>
<gene>
    <name evidence="1" type="ORF">M5X12_21810</name>
</gene>
<reference evidence="1 2" key="1">
    <citation type="submission" date="2022-05" db="EMBL/GenBank/DDBJ databases">
        <title>Genome Sequencing of Bee-Associated Microbes.</title>
        <authorList>
            <person name="Dunlap C."/>
        </authorList>
    </citation>
    <scope>NUCLEOTIDE SEQUENCE [LARGE SCALE GENOMIC DNA]</scope>
    <source>
        <strain evidence="1 2">NRRL B-04010</strain>
    </source>
</reference>
<organism evidence="1 2">
    <name type="scientific">Paenibacillus alvei</name>
    <name type="common">Bacillus alvei</name>
    <dbReference type="NCBI Taxonomy" id="44250"/>
    <lineage>
        <taxon>Bacteria</taxon>
        <taxon>Bacillati</taxon>
        <taxon>Bacillota</taxon>
        <taxon>Bacilli</taxon>
        <taxon>Bacillales</taxon>
        <taxon>Paenibacillaceae</taxon>
        <taxon>Paenibacillus</taxon>
    </lineage>
</organism>
<comment type="caution">
    <text evidence="1">The sequence shown here is derived from an EMBL/GenBank/DDBJ whole genome shotgun (WGS) entry which is preliminary data.</text>
</comment>
<name>A0ABT4H2G6_PAEAL</name>
<evidence type="ECO:0000313" key="1">
    <source>
        <dbReference type="EMBL" id="MCY9763172.1"/>
    </source>
</evidence>
<keyword evidence="2" id="KW-1185">Reference proteome</keyword>
<accession>A0ABT4H2G6</accession>
<protein>
    <submittedName>
        <fullName evidence="1">Uncharacterized protein</fullName>
    </submittedName>
</protein>
<dbReference type="EMBL" id="JAMDNP010000050">
    <property type="protein sequence ID" value="MCY9763172.1"/>
    <property type="molecule type" value="Genomic_DNA"/>
</dbReference>
<dbReference type="Proteomes" id="UP001527181">
    <property type="component" value="Unassembled WGS sequence"/>
</dbReference>
<proteinExistence type="predicted"/>